<dbReference type="EMBL" id="PISE01000016">
    <property type="protein sequence ID" value="PKG24181.1"/>
    <property type="molecule type" value="Genomic_DNA"/>
</dbReference>
<name>A0A2N0Z3T6_9BACI</name>
<dbReference type="Pfam" id="PF09911">
    <property type="entry name" value="DUF2140"/>
    <property type="match status" value="1"/>
</dbReference>
<dbReference type="RefSeq" id="WP_101176843.1">
    <property type="nucleotide sequence ID" value="NZ_PISE01000016.1"/>
</dbReference>
<reference evidence="2 3" key="1">
    <citation type="journal article" date="2003" name="Int. J. Syst. Evol. Microbiol.">
        <title>Bacillus nealsonii sp. nov., isolated from a spacecraft-assembly facility, whose spores are gamma-radiation resistant.</title>
        <authorList>
            <person name="Venkateswaran K."/>
            <person name="Kempf M."/>
            <person name="Chen F."/>
            <person name="Satomi M."/>
            <person name="Nicholson W."/>
            <person name="Kern R."/>
        </authorList>
    </citation>
    <scope>NUCLEOTIDE SEQUENCE [LARGE SCALE GENOMIC DNA]</scope>
    <source>
        <strain evidence="2 3">FO-92</strain>
    </source>
</reference>
<accession>A0A2N0Z3T6</accession>
<evidence type="ECO:0000313" key="3">
    <source>
        <dbReference type="Proteomes" id="UP000233375"/>
    </source>
</evidence>
<keyword evidence="3" id="KW-1185">Reference proteome</keyword>
<keyword evidence="1" id="KW-1133">Transmembrane helix</keyword>
<proteinExistence type="predicted"/>
<comment type="caution">
    <text evidence="2">The sequence shown here is derived from an EMBL/GenBank/DDBJ whole genome shotgun (WGS) entry which is preliminary data.</text>
</comment>
<sequence length="191" mass="21895">MKKKKWKLAFIILLAVNIVIFIGLTILIFLPSSKVNHISNSETNTVGLDVATNKEDLTKIINYYIQKEGLDGPVHYEINLSNEVELYGYLPVFGQDIDLKLTFEPEALENGNLLLRQKSISIGKLPLPVSYVMKFIQQQYKLPGWVEINPNEETVYMYLTEMKIANGLSVNMQEFNLLEDKIQFKLILPTK</sequence>
<protein>
    <submittedName>
        <fullName evidence="2">DUF2140 domain-containing protein</fullName>
    </submittedName>
</protein>
<gene>
    <name evidence="2" type="ORF">CWS01_08105</name>
</gene>
<evidence type="ECO:0000313" key="2">
    <source>
        <dbReference type="EMBL" id="PKG24181.1"/>
    </source>
</evidence>
<dbReference type="AlphaFoldDB" id="A0A2N0Z3T6"/>
<dbReference type="OrthoDB" id="2412610at2"/>
<dbReference type="Proteomes" id="UP000233375">
    <property type="component" value="Unassembled WGS sequence"/>
</dbReference>
<keyword evidence="1" id="KW-0812">Transmembrane</keyword>
<keyword evidence="1" id="KW-0472">Membrane</keyword>
<feature type="transmembrane region" description="Helical" evidence="1">
    <location>
        <begin position="7"/>
        <end position="30"/>
    </location>
</feature>
<dbReference type="InterPro" id="IPR018672">
    <property type="entry name" value="DUF2140"/>
</dbReference>
<organism evidence="2 3">
    <name type="scientific">Niallia nealsonii</name>
    <dbReference type="NCBI Taxonomy" id="115979"/>
    <lineage>
        <taxon>Bacteria</taxon>
        <taxon>Bacillati</taxon>
        <taxon>Bacillota</taxon>
        <taxon>Bacilli</taxon>
        <taxon>Bacillales</taxon>
        <taxon>Bacillaceae</taxon>
        <taxon>Niallia</taxon>
    </lineage>
</organism>
<evidence type="ECO:0000256" key="1">
    <source>
        <dbReference type="SAM" id="Phobius"/>
    </source>
</evidence>